<sequence>MSALPATSAAMSALPATSVLPWMAQPEVSQPISIILDDSNYRLWSSAMQRFLRARKLWKYITGDAQPPHFFETDDDDDDTLHIQYQTQLEDWDSVNSKIITWFSNTSVSSIHSLFTPFETAKEVWDYLAERSNLLGPVPLLLLLFMPTETDLVSATFSWLFLQIMSIYGHLFFIAIHFLQLAKLLPNLDLRRLARRLWFISISQPVLATPIWAPLQPPSQSVRIVALAPSPNARGTTTVRLLLSLTLLGRLLTLLLPTLTTDDVETIVTQVLSRTNLHSSALSTTLADDSLMTTTHTGTINTPDLTIDHTYLDPRTGKTIGTGRKVGRLFELKSLYAPHRSVAAASSSSSPISFGLWHSRLDSPPSPNLPSRIMDIPDVSPPAAPPSVPCPPIRSSTRSKLFLGIEVSSTSDGYSLSQTKYASDLLSRAGLTDNKTVDTPLENNIRLNTSNGEPLSDLTLYHQLVGSLIYLTVTRPDISHAVHIVSQFMSAPRSTHYAAALRILRYVKDSLSRLILQAAFGIFFQTQVGFQLYHLEVSVTKPSLVEAQRSRIPRARQRVISTAKLPLTHACLDPTLMTDRPGINHAFGA</sequence>
<evidence type="ECO:0000313" key="4">
    <source>
        <dbReference type="Proteomes" id="UP000585474"/>
    </source>
</evidence>
<dbReference type="PANTHER" id="PTHR11439">
    <property type="entry name" value="GAG-POL-RELATED RETROTRANSPOSON"/>
    <property type="match status" value="1"/>
</dbReference>
<dbReference type="PANTHER" id="PTHR11439:SF461">
    <property type="entry name" value="OS10G0432200 PROTEIN"/>
    <property type="match status" value="1"/>
</dbReference>
<proteinExistence type="predicted"/>
<accession>A0A7J0FE53</accession>
<organism evidence="3 4">
    <name type="scientific">Actinidia rufa</name>
    <dbReference type="NCBI Taxonomy" id="165716"/>
    <lineage>
        <taxon>Eukaryota</taxon>
        <taxon>Viridiplantae</taxon>
        <taxon>Streptophyta</taxon>
        <taxon>Embryophyta</taxon>
        <taxon>Tracheophyta</taxon>
        <taxon>Spermatophyta</taxon>
        <taxon>Magnoliopsida</taxon>
        <taxon>eudicotyledons</taxon>
        <taxon>Gunneridae</taxon>
        <taxon>Pentapetalae</taxon>
        <taxon>asterids</taxon>
        <taxon>Ericales</taxon>
        <taxon>Actinidiaceae</taxon>
        <taxon>Actinidia</taxon>
    </lineage>
</organism>
<feature type="domain" description="Retrotransposon Copia-like N-terminal" evidence="2">
    <location>
        <begin position="32"/>
        <end position="68"/>
    </location>
</feature>
<dbReference type="Pfam" id="PF14244">
    <property type="entry name" value="Retrotran_gag_3"/>
    <property type="match status" value="1"/>
</dbReference>
<feature type="region of interest" description="Disordered" evidence="1">
    <location>
        <begin position="368"/>
        <end position="392"/>
    </location>
</feature>
<gene>
    <name evidence="3" type="ORF">Acr_11g0011790</name>
</gene>
<feature type="compositionally biased region" description="Pro residues" evidence="1">
    <location>
        <begin position="379"/>
        <end position="392"/>
    </location>
</feature>
<dbReference type="InterPro" id="IPR029472">
    <property type="entry name" value="Copia-like_N"/>
</dbReference>
<protein>
    <recommendedName>
        <fullName evidence="2">Retrotransposon Copia-like N-terminal domain-containing protein</fullName>
    </recommendedName>
</protein>
<comment type="caution">
    <text evidence="3">The sequence shown here is derived from an EMBL/GenBank/DDBJ whole genome shotgun (WGS) entry which is preliminary data.</text>
</comment>
<dbReference type="Proteomes" id="UP000585474">
    <property type="component" value="Unassembled WGS sequence"/>
</dbReference>
<dbReference type="EMBL" id="BJWL01000011">
    <property type="protein sequence ID" value="GFY96873.1"/>
    <property type="molecule type" value="Genomic_DNA"/>
</dbReference>
<evidence type="ECO:0000256" key="1">
    <source>
        <dbReference type="SAM" id="MobiDB-lite"/>
    </source>
</evidence>
<evidence type="ECO:0000313" key="3">
    <source>
        <dbReference type="EMBL" id="GFY96873.1"/>
    </source>
</evidence>
<evidence type="ECO:0000259" key="2">
    <source>
        <dbReference type="Pfam" id="PF14244"/>
    </source>
</evidence>
<reference evidence="3 4" key="1">
    <citation type="submission" date="2019-07" db="EMBL/GenBank/DDBJ databases">
        <title>De Novo Assembly of kiwifruit Actinidia rufa.</title>
        <authorList>
            <person name="Sugita-Konishi S."/>
            <person name="Sato K."/>
            <person name="Mori E."/>
            <person name="Abe Y."/>
            <person name="Kisaki G."/>
            <person name="Hamano K."/>
            <person name="Suezawa K."/>
            <person name="Otani M."/>
            <person name="Fukuda T."/>
            <person name="Manabe T."/>
            <person name="Gomi K."/>
            <person name="Tabuchi M."/>
            <person name="Akimitsu K."/>
            <person name="Kataoka I."/>
        </authorList>
    </citation>
    <scope>NUCLEOTIDE SEQUENCE [LARGE SCALE GENOMIC DNA]</scope>
    <source>
        <strain evidence="4">cv. Fuchu</strain>
    </source>
</reference>
<keyword evidence="4" id="KW-1185">Reference proteome</keyword>
<dbReference type="AlphaFoldDB" id="A0A7J0FE53"/>
<dbReference type="OrthoDB" id="1706811at2759"/>
<name>A0A7J0FE53_9ERIC</name>